<feature type="signal peptide" evidence="1">
    <location>
        <begin position="1"/>
        <end position="18"/>
    </location>
</feature>
<keyword evidence="1" id="KW-0732">Signal</keyword>
<gene>
    <name evidence="3" type="ORF">BP6252_05543</name>
</gene>
<feature type="domain" description="DUF7907" evidence="2">
    <location>
        <begin position="24"/>
        <end position="200"/>
    </location>
</feature>
<evidence type="ECO:0000313" key="4">
    <source>
        <dbReference type="Proteomes" id="UP000256645"/>
    </source>
</evidence>
<dbReference type="Pfam" id="PF25484">
    <property type="entry name" value="DUF7907"/>
    <property type="match status" value="1"/>
</dbReference>
<dbReference type="STRING" id="1849047.A0A3D8RU52"/>
<name>A0A3D8RU52_9HELO</name>
<comment type="caution">
    <text evidence="3">The sequence shown here is derived from an EMBL/GenBank/DDBJ whole genome shotgun (WGS) entry which is preliminary data.</text>
</comment>
<dbReference type="InterPro" id="IPR057229">
    <property type="entry name" value="DUF7907"/>
</dbReference>
<dbReference type="OrthoDB" id="3515453at2759"/>
<dbReference type="Proteomes" id="UP000256645">
    <property type="component" value="Unassembled WGS sequence"/>
</dbReference>
<dbReference type="EMBL" id="PDLM01000005">
    <property type="protein sequence ID" value="RDW77490.1"/>
    <property type="molecule type" value="Genomic_DNA"/>
</dbReference>
<feature type="chain" id="PRO_5017723587" description="DUF7907 domain-containing protein" evidence="1">
    <location>
        <begin position="19"/>
        <end position="202"/>
    </location>
</feature>
<proteinExistence type="predicted"/>
<organism evidence="3 4">
    <name type="scientific">Coleophoma cylindrospora</name>
    <dbReference type="NCBI Taxonomy" id="1849047"/>
    <lineage>
        <taxon>Eukaryota</taxon>
        <taxon>Fungi</taxon>
        <taxon>Dikarya</taxon>
        <taxon>Ascomycota</taxon>
        <taxon>Pezizomycotina</taxon>
        <taxon>Leotiomycetes</taxon>
        <taxon>Helotiales</taxon>
        <taxon>Dermateaceae</taxon>
        <taxon>Coleophoma</taxon>
    </lineage>
</organism>
<dbReference type="AlphaFoldDB" id="A0A3D8RU52"/>
<sequence>MKFSTLLQAFALASTAVAQFDVQSAPFKLVLLSSDCELNGTLLITCHEGAAIEGLCLGDKDGATPSINEVFHFNYSSEPFDNRTYNIPGYVTWILPASNINVSSALGLNYSPTSNVAIPLFFPGSDFGTTMSFDMYEYLNVQGYIDDTKTPINGQGNTFVEYRWHLCDTYWGYAYTTLAWVLGKGKPQNPTCTKVKVKRVFI</sequence>
<evidence type="ECO:0000256" key="1">
    <source>
        <dbReference type="SAM" id="SignalP"/>
    </source>
</evidence>
<reference evidence="3 4" key="1">
    <citation type="journal article" date="2018" name="IMA Fungus">
        <title>IMA Genome-F 9: Draft genome sequence of Annulohypoxylon stygium, Aspergillus mulundensis, Berkeleyomyces basicola (syn. Thielaviopsis basicola), Ceratocystis smalleyi, two Cercospora beticola strains, Coleophoma cylindrospora, Fusarium fracticaudum, Phialophora cf. hyalina, and Morchella septimelata.</title>
        <authorList>
            <person name="Wingfield B.D."/>
            <person name="Bills G.F."/>
            <person name="Dong Y."/>
            <person name="Huang W."/>
            <person name="Nel W.J."/>
            <person name="Swalarsk-Parry B.S."/>
            <person name="Vaghefi N."/>
            <person name="Wilken P.M."/>
            <person name="An Z."/>
            <person name="de Beer Z.W."/>
            <person name="De Vos L."/>
            <person name="Chen L."/>
            <person name="Duong T.A."/>
            <person name="Gao Y."/>
            <person name="Hammerbacher A."/>
            <person name="Kikkert J.R."/>
            <person name="Li Y."/>
            <person name="Li H."/>
            <person name="Li K."/>
            <person name="Li Q."/>
            <person name="Liu X."/>
            <person name="Ma X."/>
            <person name="Naidoo K."/>
            <person name="Pethybridge S.J."/>
            <person name="Sun J."/>
            <person name="Steenkamp E.T."/>
            <person name="van der Nest M.A."/>
            <person name="van Wyk S."/>
            <person name="Wingfield M.J."/>
            <person name="Xiong C."/>
            <person name="Yue Q."/>
            <person name="Zhang X."/>
        </authorList>
    </citation>
    <scope>NUCLEOTIDE SEQUENCE [LARGE SCALE GENOMIC DNA]</scope>
    <source>
        <strain evidence="3 4">BP6252</strain>
    </source>
</reference>
<protein>
    <recommendedName>
        <fullName evidence="2">DUF7907 domain-containing protein</fullName>
    </recommendedName>
</protein>
<evidence type="ECO:0000313" key="3">
    <source>
        <dbReference type="EMBL" id="RDW77490.1"/>
    </source>
</evidence>
<keyword evidence="4" id="KW-1185">Reference proteome</keyword>
<evidence type="ECO:0000259" key="2">
    <source>
        <dbReference type="Pfam" id="PF25484"/>
    </source>
</evidence>
<accession>A0A3D8RU52</accession>